<evidence type="ECO:0000313" key="3">
    <source>
        <dbReference type="EMBL" id="UQC80681.1"/>
    </source>
</evidence>
<gene>
    <name evidence="3" type="ORF">CLUP02_06165</name>
</gene>
<keyword evidence="1" id="KW-0507">mRNA processing</keyword>
<protein>
    <submittedName>
        <fullName evidence="3">PWI domain-containing protein</fullName>
    </submittedName>
</protein>
<dbReference type="GO" id="GO:0003723">
    <property type="term" value="F:RNA binding"/>
    <property type="evidence" value="ECO:0007669"/>
    <property type="project" value="TreeGrafter"/>
</dbReference>
<evidence type="ECO:0000259" key="2">
    <source>
        <dbReference type="PROSITE" id="PS51025"/>
    </source>
</evidence>
<reference evidence="3" key="1">
    <citation type="journal article" date="2021" name="Mol. Plant Microbe Interact.">
        <title>Complete Genome Sequence of the Plant-Pathogenic Fungus Colletotrichum lupini.</title>
        <authorList>
            <person name="Baroncelli R."/>
            <person name="Pensec F."/>
            <person name="Da Lio D."/>
            <person name="Boufleur T."/>
            <person name="Vicente I."/>
            <person name="Sarrocco S."/>
            <person name="Picot A."/>
            <person name="Baraldi E."/>
            <person name="Sukno S."/>
            <person name="Thon M."/>
            <person name="Le Floch G."/>
        </authorList>
    </citation>
    <scope>NUCLEOTIDE SEQUENCE</scope>
    <source>
        <strain evidence="3">IMI 504893</strain>
    </source>
</reference>
<dbReference type="Pfam" id="PF01480">
    <property type="entry name" value="PWI"/>
    <property type="match status" value="1"/>
</dbReference>
<dbReference type="GO" id="GO:0048024">
    <property type="term" value="P:regulation of mRNA splicing, via spliceosome"/>
    <property type="evidence" value="ECO:0007669"/>
    <property type="project" value="TreeGrafter"/>
</dbReference>
<dbReference type="InterPro" id="IPR052225">
    <property type="entry name" value="Ser/Arg_repetitive_matrix"/>
</dbReference>
<sequence>MATGVDAKLLKSTKFPAEFNQKVDMQKVNLQVMKKHEPRLPLWIASKISDILGSEDDVVIELCFNLIEGPRFPDIKALQIQLTGFLDKDTAPFCRELWKLFLSAQTSPQGVPKELLEAKKLELIQEKPIALQTRHDAAEAISTGVNKMARHREIGIAVNADAAAAAVETCGVVATVTGTTTKEVDTEDGLVATGRAHRLRGTVIRGTEARSVGPLETAMSQGIAVSIAEYLAVVATTRALRLRHPPPHGRAAPIASGILVVARPRPPPDELVENAAYPAPGLREIDRRRREEARGSIANHEGKGDLHEALRRPQHRLINGRLQSAVDTPLHGVVRQVVRDDPAVEARTQHRLEVLDHAAVALRVEPLGDVQVRDLEAVPDIATIVASLALRIPALAEQQPMILTRLIARAGEAKERERVRQKEAGDATHSLAHGDRLMTLRGDFQTLHNFKQADSCVTRR</sequence>
<dbReference type="Gene3D" id="1.20.1390.10">
    <property type="entry name" value="PWI domain"/>
    <property type="match status" value="1"/>
</dbReference>
<dbReference type="Proteomes" id="UP000830671">
    <property type="component" value="Chromosome 3"/>
</dbReference>
<evidence type="ECO:0000313" key="4">
    <source>
        <dbReference type="Proteomes" id="UP000830671"/>
    </source>
</evidence>
<dbReference type="RefSeq" id="XP_049142311.1">
    <property type="nucleotide sequence ID" value="XM_049285168.1"/>
</dbReference>
<dbReference type="InterPro" id="IPR036483">
    <property type="entry name" value="PWI_dom_sf"/>
</dbReference>
<dbReference type="GO" id="GO:0006397">
    <property type="term" value="P:mRNA processing"/>
    <property type="evidence" value="ECO:0007669"/>
    <property type="project" value="UniProtKB-KW"/>
</dbReference>
<dbReference type="KEGG" id="clup:CLUP02_06165"/>
<dbReference type="PANTHER" id="PTHR23148:SF0">
    <property type="entry name" value="SERINE_ARGININE REPETITIVE MATRIX PROTEIN 1"/>
    <property type="match status" value="1"/>
</dbReference>
<dbReference type="PROSITE" id="PS51025">
    <property type="entry name" value="PWI"/>
    <property type="match status" value="1"/>
</dbReference>
<organism evidence="3 4">
    <name type="scientific">Colletotrichum lupini</name>
    <dbReference type="NCBI Taxonomy" id="145971"/>
    <lineage>
        <taxon>Eukaryota</taxon>
        <taxon>Fungi</taxon>
        <taxon>Dikarya</taxon>
        <taxon>Ascomycota</taxon>
        <taxon>Pezizomycotina</taxon>
        <taxon>Sordariomycetes</taxon>
        <taxon>Hypocreomycetidae</taxon>
        <taxon>Glomerellales</taxon>
        <taxon>Glomerellaceae</taxon>
        <taxon>Colletotrichum</taxon>
        <taxon>Colletotrichum acutatum species complex</taxon>
    </lineage>
</organism>
<accession>A0A9Q8SPS5</accession>
<dbReference type="GO" id="GO:0005681">
    <property type="term" value="C:spliceosomal complex"/>
    <property type="evidence" value="ECO:0007669"/>
    <property type="project" value="TreeGrafter"/>
</dbReference>
<dbReference type="AlphaFoldDB" id="A0A9Q8SPS5"/>
<proteinExistence type="predicted"/>
<evidence type="ECO:0000256" key="1">
    <source>
        <dbReference type="ARBA" id="ARBA00022664"/>
    </source>
</evidence>
<dbReference type="GeneID" id="73340178"/>
<dbReference type="InterPro" id="IPR002483">
    <property type="entry name" value="PWI_dom"/>
</dbReference>
<dbReference type="SMART" id="SM00311">
    <property type="entry name" value="PWI"/>
    <property type="match status" value="1"/>
</dbReference>
<dbReference type="EMBL" id="CP019475">
    <property type="protein sequence ID" value="UQC80681.1"/>
    <property type="molecule type" value="Genomic_DNA"/>
</dbReference>
<dbReference type="SUPFAM" id="SSF101233">
    <property type="entry name" value="PWI domain"/>
    <property type="match status" value="1"/>
</dbReference>
<name>A0A9Q8SPS5_9PEZI</name>
<keyword evidence="4" id="KW-1185">Reference proteome</keyword>
<feature type="domain" description="PWI" evidence="2">
    <location>
        <begin position="12"/>
        <end position="118"/>
    </location>
</feature>
<dbReference type="PANTHER" id="PTHR23148">
    <property type="entry name" value="SERINE/ARGININE REGULATED NUCLEAR MATRIX PROTEIN"/>
    <property type="match status" value="1"/>
</dbReference>